<evidence type="ECO:0000313" key="8">
    <source>
        <dbReference type="Proteomes" id="UP001162156"/>
    </source>
</evidence>
<dbReference type="GO" id="GO:0004930">
    <property type="term" value="F:G protein-coupled receptor activity"/>
    <property type="evidence" value="ECO:0007669"/>
    <property type="project" value="InterPro"/>
</dbReference>
<keyword evidence="3 5" id="KW-1133">Transmembrane helix</keyword>
<evidence type="ECO:0000256" key="2">
    <source>
        <dbReference type="ARBA" id="ARBA00022692"/>
    </source>
</evidence>
<evidence type="ECO:0000256" key="6">
    <source>
        <dbReference type="SAM" id="SignalP"/>
    </source>
</evidence>
<dbReference type="Gene3D" id="1.20.1070.10">
    <property type="entry name" value="Rhodopsin 7-helix transmembrane proteins"/>
    <property type="match status" value="1"/>
</dbReference>
<keyword evidence="4 5" id="KW-0472">Membrane</keyword>
<dbReference type="Proteomes" id="UP001162156">
    <property type="component" value="Unassembled WGS sequence"/>
</dbReference>
<protein>
    <submittedName>
        <fullName evidence="7">Uncharacterized protein</fullName>
    </submittedName>
</protein>
<organism evidence="7 8">
    <name type="scientific">Rhamnusium bicolor</name>
    <dbReference type="NCBI Taxonomy" id="1586634"/>
    <lineage>
        <taxon>Eukaryota</taxon>
        <taxon>Metazoa</taxon>
        <taxon>Ecdysozoa</taxon>
        <taxon>Arthropoda</taxon>
        <taxon>Hexapoda</taxon>
        <taxon>Insecta</taxon>
        <taxon>Pterygota</taxon>
        <taxon>Neoptera</taxon>
        <taxon>Endopterygota</taxon>
        <taxon>Coleoptera</taxon>
        <taxon>Polyphaga</taxon>
        <taxon>Cucujiformia</taxon>
        <taxon>Chrysomeloidea</taxon>
        <taxon>Cerambycidae</taxon>
        <taxon>Lepturinae</taxon>
        <taxon>Rhagiini</taxon>
        <taxon>Rhamnusium</taxon>
    </lineage>
</organism>
<comment type="subcellular location">
    <subcellularLocation>
        <location evidence="1">Membrane</location>
        <topology evidence="1">Multi-pass membrane protein</topology>
    </subcellularLocation>
</comment>
<evidence type="ECO:0000256" key="4">
    <source>
        <dbReference type="ARBA" id="ARBA00023136"/>
    </source>
</evidence>
<evidence type="ECO:0000256" key="1">
    <source>
        <dbReference type="ARBA" id="ARBA00004141"/>
    </source>
</evidence>
<sequence length="79" mass="9011">MCVVFLINVLRVILTIMHPNSPNPAPVGVRRAARAALILIPLFGLQFILLPMVPAQQHPLYHFYIWLCLIIVPFQVRIL</sequence>
<dbReference type="GO" id="GO:0016020">
    <property type="term" value="C:membrane"/>
    <property type="evidence" value="ECO:0007669"/>
    <property type="project" value="UniProtKB-SubCell"/>
</dbReference>
<evidence type="ECO:0000256" key="5">
    <source>
        <dbReference type="SAM" id="Phobius"/>
    </source>
</evidence>
<dbReference type="Pfam" id="PF00002">
    <property type="entry name" value="7tm_2"/>
    <property type="match status" value="1"/>
</dbReference>
<dbReference type="EMBL" id="JANEYF010002643">
    <property type="protein sequence ID" value="KAJ8943855.1"/>
    <property type="molecule type" value="Genomic_DNA"/>
</dbReference>
<accession>A0AAV8XZZ4</accession>
<comment type="caution">
    <text evidence="7">The sequence shown here is derived from an EMBL/GenBank/DDBJ whole genome shotgun (WGS) entry which is preliminary data.</text>
</comment>
<keyword evidence="6" id="KW-0732">Signal</keyword>
<evidence type="ECO:0000313" key="7">
    <source>
        <dbReference type="EMBL" id="KAJ8943855.1"/>
    </source>
</evidence>
<keyword evidence="2 5" id="KW-0812">Transmembrane</keyword>
<evidence type="ECO:0000256" key="3">
    <source>
        <dbReference type="ARBA" id="ARBA00022989"/>
    </source>
</evidence>
<dbReference type="InterPro" id="IPR000832">
    <property type="entry name" value="GPCR_2_secretin-like"/>
</dbReference>
<keyword evidence="8" id="KW-1185">Reference proteome</keyword>
<feature type="chain" id="PRO_5043731713" evidence="6">
    <location>
        <begin position="16"/>
        <end position="79"/>
    </location>
</feature>
<proteinExistence type="predicted"/>
<reference evidence="7" key="1">
    <citation type="journal article" date="2023" name="Insect Mol. Biol.">
        <title>Genome sequencing provides insights into the evolution of gene families encoding plant cell wall-degrading enzymes in longhorned beetles.</title>
        <authorList>
            <person name="Shin N.R."/>
            <person name="Okamura Y."/>
            <person name="Kirsch R."/>
            <person name="Pauchet Y."/>
        </authorList>
    </citation>
    <scope>NUCLEOTIDE SEQUENCE</scope>
    <source>
        <strain evidence="7">RBIC_L_NR</strain>
    </source>
</reference>
<gene>
    <name evidence="7" type="ORF">NQ314_009625</name>
</gene>
<dbReference type="AlphaFoldDB" id="A0AAV8XZZ4"/>
<feature type="signal peptide" evidence="6">
    <location>
        <begin position="1"/>
        <end position="15"/>
    </location>
</feature>
<name>A0AAV8XZZ4_9CUCU</name>
<feature type="transmembrane region" description="Helical" evidence="5">
    <location>
        <begin position="35"/>
        <end position="53"/>
    </location>
</feature>
<feature type="transmembrane region" description="Helical" evidence="5">
    <location>
        <begin position="59"/>
        <end position="76"/>
    </location>
</feature>